<dbReference type="SMART" id="SM00220">
    <property type="entry name" value="S_TKc"/>
    <property type="match status" value="1"/>
</dbReference>
<feature type="domain" description="Protein kinase" evidence="6">
    <location>
        <begin position="19"/>
        <end position="302"/>
    </location>
</feature>
<sequence length="835" mass="89996">MSDAAAPSAFSAGQRLGAWSLLRPLGRGGMGEVWLAERADGLYQGQAAIKLLRSDVGGIDLAQRFARERALLGRLSHPGIAKLLDAGIDTELGAYLVLEHVPGQDLSAHVRQQRLPVAERVRLLIEVARAVEAAHAQLVVHRDLKPGNVLVTPEGHTKLLDFGIATLLDDSGAPAAQLTQVAGRRMTPAYAAPEQIAGEAVGTAADVYALGVIAFELLTGLLPHGQDLSTRTQFEHAVLHGELPRMAALRTVPERSQGPGRPPDAARAFGDLEAVCAKALRKQAAERYPSVSAFIDDLQRWQQAQPVSVRREDWQHRTRLWLRRNRALALGGSLVLLALSGGLAASLWQHQRAQQAAREAELVSGYLTELLGAASPDLHGGRQPTVLQLLDRQRATLRERLGGEPAVRDRVTATLVKTYHALNRFDIAVALAQDRLDDARRQWGPSDARAQDATVELARIHTALGSPAPVVALLAPLRPALVARFGEHSAEVTSVDYQLTVALARLGRFDEAERMLEHARAAQPKLYRPTDFEFVFFGQYEQVLRSLQGRWLEAERLLLDMLQRSRPIPPQFQRFGFVLERSLATVQWRLLRDDGPAAVARTEALLARIHAFTGPGSELALGLRQALAQHLQQLGDFDGALAQWRAIEAETAAAGVNHPLATVPRQIGRLEAEVLAAGAAAPRHAAEAEALLAQLDATPALSGPRRADALLALARVASAPGAPHPTLQARLAQALADPQLGQALLPALQARIAAFEALRQGDAQAQQRAAEAAMRHLDGLTEAQGIAGWAARLHVACRQPAGAPVWAHAHAARPPGLPPHPLDGVRPGAPCPWRF</sequence>
<dbReference type="PROSITE" id="PS50011">
    <property type="entry name" value="PROTEIN_KINASE_DOM"/>
    <property type="match status" value="1"/>
</dbReference>
<dbReference type="PANTHER" id="PTHR43289:SF34">
    <property type="entry name" value="SERINE_THREONINE-PROTEIN KINASE YBDM-RELATED"/>
    <property type="match status" value="1"/>
</dbReference>
<proteinExistence type="predicted"/>
<dbReference type="SUPFAM" id="SSF56112">
    <property type="entry name" value="Protein kinase-like (PK-like)"/>
    <property type="match status" value="1"/>
</dbReference>
<dbReference type="InterPro" id="IPR008271">
    <property type="entry name" value="Ser/Thr_kinase_AS"/>
</dbReference>
<dbReference type="PROSITE" id="PS00107">
    <property type="entry name" value="PROTEIN_KINASE_ATP"/>
    <property type="match status" value="1"/>
</dbReference>
<evidence type="ECO:0000256" key="5">
    <source>
        <dbReference type="PROSITE-ProRule" id="PRU10141"/>
    </source>
</evidence>
<dbReference type="PANTHER" id="PTHR43289">
    <property type="entry name" value="MITOGEN-ACTIVATED PROTEIN KINASE KINASE KINASE 20-RELATED"/>
    <property type="match status" value="1"/>
</dbReference>
<evidence type="ECO:0000256" key="4">
    <source>
        <dbReference type="ARBA" id="ARBA00022840"/>
    </source>
</evidence>
<dbReference type="Proteomes" id="UP000288587">
    <property type="component" value="Unassembled WGS sequence"/>
</dbReference>
<dbReference type="Gene3D" id="3.30.200.20">
    <property type="entry name" value="Phosphorylase Kinase, domain 1"/>
    <property type="match status" value="1"/>
</dbReference>
<evidence type="ECO:0000313" key="7">
    <source>
        <dbReference type="EMBL" id="RVT83626.1"/>
    </source>
</evidence>
<keyword evidence="3 7" id="KW-0418">Kinase</keyword>
<accession>A0A437LDX8</accession>
<dbReference type="InterPro" id="IPR000719">
    <property type="entry name" value="Prot_kinase_dom"/>
</dbReference>
<dbReference type="GO" id="GO:0004674">
    <property type="term" value="F:protein serine/threonine kinase activity"/>
    <property type="evidence" value="ECO:0007669"/>
    <property type="project" value="UniProtKB-KW"/>
</dbReference>
<dbReference type="RefSeq" id="WP_127683590.1">
    <property type="nucleotide sequence ID" value="NZ_SACM01000004.1"/>
</dbReference>
<feature type="binding site" evidence="5">
    <location>
        <position position="50"/>
    </location>
    <ligand>
        <name>ATP</name>
        <dbReference type="ChEBI" id="CHEBI:30616"/>
    </ligand>
</feature>
<dbReference type="InterPro" id="IPR011990">
    <property type="entry name" value="TPR-like_helical_dom_sf"/>
</dbReference>
<dbReference type="GO" id="GO:0005524">
    <property type="term" value="F:ATP binding"/>
    <property type="evidence" value="ECO:0007669"/>
    <property type="project" value="UniProtKB-UniRule"/>
</dbReference>
<evidence type="ECO:0000259" key="6">
    <source>
        <dbReference type="PROSITE" id="PS50011"/>
    </source>
</evidence>
<reference evidence="7 8" key="1">
    <citation type="submission" date="2019-01" db="EMBL/GenBank/DDBJ databases">
        <authorList>
            <person name="Chen W.-M."/>
        </authorList>
    </citation>
    <scope>NUCLEOTIDE SEQUENCE [LARGE SCALE GENOMIC DNA]</scope>
    <source>
        <strain evidence="7 8">CCP-18</strain>
    </source>
</reference>
<dbReference type="InterPro" id="IPR011009">
    <property type="entry name" value="Kinase-like_dom_sf"/>
</dbReference>
<gene>
    <name evidence="7" type="ORF">EOD73_13675</name>
</gene>
<keyword evidence="4 5" id="KW-0067">ATP-binding</keyword>
<dbReference type="CDD" id="cd14014">
    <property type="entry name" value="STKc_PknB_like"/>
    <property type="match status" value="1"/>
</dbReference>
<keyword evidence="1" id="KW-0808">Transferase</keyword>
<dbReference type="Gene3D" id="1.10.510.10">
    <property type="entry name" value="Transferase(Phosphotransferase) domain 1"/>
    <property type="match status" value="1"/>
</dbReference>
<dbReference type="Pfam" id="PF00069">
    <property type="entry name" value="Pkinase"/>
    <property type="match status" value="1"/>
</dbReference>
<comment type="caution">
    <text evidence="7">The sequence shown here is derived from an EMBL/GenBank/DDBJ whole genome shotgun (WGS) entry which is preliminary data.</text>
</comment>
<evidence type="ECO:0000256" key="2">
    <source>
        <dbReference type="ARBA" id="ARBA00022741"/>
    </source>
</evidence>
<evidence type="ECO:0000313" key="8">
    <source>
        <dbReference type="Proteomes" id="UP000288587"/>
    </source>
</evidence>
<dbReference type="OrthoDB" id="9783151at2"/>
<dbReference type="InterPro" id="IPR017441">
    <property type="entry name" value="Protein_kinase_ATP_BS"/>
</dbReference>
<keyword evidence="8" id="KW-1185">Reference proteome</keyword>
<keyword evidence="2 5" id="KW-0547">Nucleotide-binding</keyword>
<organism evidence="7 8">
    <name type="scientific">Inhella crocodyli</name>
    <dbReference type="NCBI Taxonomy" id="2499851"/>
    <lineage>
        <taxon>Bacteria</taxon>
        <taxon>Pseudomonadati</taxon>
        <taxon>Pseudomonadota</taxon>
        <taxon>Betaproteobacteria</taxon>
        <taxon>Burkholderiales</taxon>
        <taxon>Sphaerotilaceae</taxon>
        <taxon>Inhella</taxon>
    </lineage>
</organism>
<evidence type="ECO:0000256" key="3">
    <source>
        <dbReference type="ARBA" id="ARBA00022777"/>
    </source>
</evidence>
<dbReference type="Gene3D" id="1.25.40.10">
    <property type="entry name" value="Tetratricopeptide repeat domain"/>
    <property type="match status" value="1"/>
</dbReference>
<protein>
    <submittedName>
        <fullName evidence="7">Serine/threonine protein kinase</fullName>
    </submittedName>
</protein>
<evidence type="ECO:0000256" key="1">
    <source>
        <dbReference type="ARBA" id="ARBA00022679"/>
    </source>
</evidence>
<name>A0A437LDX8_9BURK</name>
<dbReference type="AlphaFoldDB" id="A0A437LDX8"/>
<dbReference type="EMBL" id="SACM01000004">
    <property type="protein sequence ID" value="RVT83626.1"/>
    <property type="molecule type" value="Genomic_DNA"/>
</dbReference>
<dbReference type="PROSITE" id="PS00108">
    <property type="entry name" value="PROTEIN_KINASE_ST"/>
    <property type="match status" value="1"/>
</dbReference>
<keyword evidence="7" id="KW-0723">Serine/threonine-protein kinase</keyword>